<dbReference type="RefSeq" id="WP_075858130.1">
    <property type="nucleotide sequence ID" value="NZ_BDJK01000003.1"/>
</dbReference>
<dbReference type="InterPro" id="IPR011055">
    <property type="entry name" value="Dup_hybrid_motif"/>
</dbReference>
<reference evidence="4" key="1">
    <citation type="submission" date="2016-12" db="EMBL/GenBank/DDBJ databases">
        <title>Draft Genome Sequences od Carboxydothermus pertinax and islandicus, Hydrogenogenic Carboxydotrophic Bacteria.</title>
        <authorList>
            <person name="Fukuyama Y."/>
            <person name="Ohmae K."/>
            <person name="Yoneda Y."/>
            <person name="Yoshida T."/>
            <person name="Sako Y."/>
        </authorList>
    </citation>
    <scope>NUCLEOTIDE SEQUENCE [LARGE SCALE GENOMIC DNA]</scope>
    <source>
        <strain evidence="4">Ug1</strain>
    </source>
</reference>
<proteinExistence type="predicted"/>
<dbReference type="Proteomes" id="UP000187485">
    <property type="component" value="Unassembled WGS sequence"/>
</dbReference>
<accession>A0A1L8CRY3</accession>
<keyword evidence="1" id="KW-0472">Membrane</keyword>
<protein>
    <submittedName>
        <fullName evidence="3">M23/M37 peptidase</fullName>
    </submittedName>
</protein>
<gene>
    <name evidence="3" type="ORF">cpu_01920</name>
</gene>
<evidence type="ECO:0000313" key="4">
    <source>
        <dbReference type="Proteomes" id="UP000187485"/>
    </source>
</evidence>
<keyword evidence="4" id="KW-1185">Reference proteome</keyword>
<dbReference type="InterPro" id="IPR016047">
    <property type="entry name" value="M23ase_b-sheet_dom"/>
</dbReference>
<dbReference type="Pfam" id="PF01551">
    <property type="entry name" value="Peptidase_M23"/>
    <property type="match status" value="1"/>
</dbReference>
<dbReference type="STRING" id="870242.cpu_01920"/>
<dbReference type="SUPFAM" id="SSF51261">
    <property type="entry name" value="Duplicated hybrid motif"/>
    <property type="match status" value="1"/>
</dbReference>
<feature type="domain" description="M23ase beta-sheet core" evidence="2">
    <location>
        <begin position="121"/>
        <end position="209"/>
    </location>
</feature>
<keyword evidence="1" id="KW-1133">Transmembrane helix</keyword>
<dbReference type="GO" id="GO:0004222">
    <property type="term" value="F:metalloendopeptidase activity"/>
    <property type="evidence" value="ECO:0007669"/>
    <property type="project" value="TreeGrafter"/>
</dbReference>
<evidence type="ECO:0000256" key="1">
    <source>
        <dbReference type="SAM" id="Phobius"/>
    </source>
</evidence>
<dbReference type="AlphaFoldDB" id="A0A1L8CRY3"/>
<comment type="caution">
    <text evidence="3">The sequence shown here is derived from an EMBL/GenBank/DDBJ whole genome shotgun (WGS) entry which is preliminary data.</text>
</comment>
<evidence type="ECO:0000313" key="3">
    <source>
        <dbReference type="EMBL" id="GAV21682.1"/>
    </source>
</evidence>
<keyword evidence="1" id="KW-0812">Transmembrane</keyword>
<organism evidence="3 4">
    <name type="scientific">Carboxydothermus pertinax</name>
    <dbReference type="NCBI Taxonomy" id="870242"/>
    <lineage>
        <taxon>Bacteria</taxon>
        <taxon>Bacillati</taxon>
        <taxon>Bacillota</taxon>
        <taxon>Clostridia</taxon>
        <taxon>Thermoanaerobacterales</taxon>
        <taxon>Thermoanaerobacteraceae</taxon>
        <taxon>Carboxydothermus</taxon>
    </lineage>
</organism>
<dbReference type="CDD" id="cd12797">
    <property type="entry name" value="M23_peptidase"/>
    <property type="match status" value="1"/>
</dbReference>
<name>A0A1L8CRY3_9THEO</name>
<dbReference type="Gene3D" id="2.70.70.10">
    <property type="entry name" value="Glucose Permease (Domain IIA)"/>
    <property type="match status" value="1"/>
</dbReference>
<evidence type="ECO:0000259" key="2">
    <source>
        <dbReference type="Pfam" id="PF01551"/>
    </source>
</evidence>
<dbReference type="InterPro" id="IPR050570">
    <property type="entry name" value="Cell_wall_metabolism_enzyme"/>
</dbReference>
<dbReference type="EMBL" id="BDJK01000003">
    <property type="protein sequence ID" value="GAV21682.1"/>
    <property type="molecule type" value="Genomic_DNA"/>
</dbReference>
<dbReference type="PANTHER" id="PTHR21666">
    <property type="entry name" value="PEPTIDASE-RELATED"/>
    <property type="match status" value="1"/>
</dbReference>
<dbReference type="PANTHER" id="PTHR21666:SF270">
    <property type="entry name" value="MUREIN HYDROLASE ACTIVATOR ENVC"/>
    <property type="match status" value="1"/>
</dbReference>
<dbReference type="OrthoDB" id="9814460at2"/>
<sequence>MVDKDNLKLYGDWSKPYIRKGSIRKPPGKRGGSRLFFKFFVAVVIVVGFTFWVVKDMPGAWQLKEAVKYVLTTETEVQPVFDRVLEIGMGQEENRVEATGLEIPVNGKVVRGFGLDSEGFFHGGIDIAGEANKPVKAAAQGVVVKAGYKKGYDNYLVISWGEREVLYANLSEIWVKVGDKVEKGQEVGRTGNSGVLHLELHDKGLAVDPAPVFKVNS</sequence>
<feature type="transmembrane region" description="Helical" evidence="1">
    <location>
        <begin position="35"/>
        <end position="54"/>
    </location>
</feature>